<dbReference type="RefSeq" id="WP_194105143.1">
    <property type="nucleotide sequence ID" value="NZ_JADFFM010000001.1"/>
</dbReference>
<evidence type="ECO:0000313" key="1">
    <source>
        <dbReference type="EMBL" id="MBE9665754.1"/>
    </source>
</evidence>
<keyword evidence="2" id="KW-1185">Reference proteome</keyword>
<dbReference type="EMBL" id="JADFFM010000001">
    <property type="protein sequence ID" value="MBE9665754.1"/>
    <property type="molecule type" value="Genomic_DNA"/>
</dbReference>
<name>A0ABR9XFA1_9SPHI</name>
<organism evidence="1 2">
    <name type="scientific">Mucilaginibacter boryungensis</name>
    <dbReference type="NCBI Taxonomy" id="768480"/>
    <lineage>
        <taxon>Bacteria</taxon>
        <taxon>Pseudomonadati</taxon>
        <taxon>Bacteroidota</taxon>
        <taxon>Sphingobacteriia</taxon>
        <taxon>Sphingobacteriales</taxon>
        <taxon>Sphingobacteriaceae</taxon>
        <taxon>Mucilaginibacter</taxon>
    </lineage>
</organism>
<dbReference type="Pfam" id="PF11175">
    <property type="entry name" value="DUF2961"/>
    <property type="match status" value="1"/>
</dbReference>
<dbReference type="Proteomes" id="UP000632774">
    <property type="component" value="Unassembled WGS sequence"/>
</dbReference>
<accession>A0ABR9XFA1</accession>
<evidence type="ECO:0000313" key="2">
    <source>
        <dbReference type="Proteomes" id="UP000632774"/>
    </source>
</evidence>
<dbReference type="Gene3D" id="2.60.120.1390">
    <property type="match status" value="2"/>
</dbReference>
<dbReference type="InterPro" id="IPR021345">
    <property type="entry name" value="DUF2961"/>
</dbReference>
<gene>
    <name evidence="1" type="ORF">IRJ18_05230</name>
</gene>
<reference evidence="1 2" key="1">
    <citation type="submission" date="2020-10" db="EMBL/GenBank/DDBJ databases">
        <title>Mucilaginibacter mali sp. nov., isolated from rhizosphere soil of apple orchard.</title>
        <authorList>
            <person name="Lee J.-S."/>
            <person name="Kim H.S."/>
            <person name="Kim J.-S."/>
        </authorList>
    </citation>
    <scope>NUCLEOTIDE SEQUENCE [LARGE SCALE GENOMIC DNA]</scope>
    <source>
        <strain evidence="1 2">KCTC 23157</strain>
    </source>
</reference>
<proteinExistence type="predicted"/>
<protein>
    <submittedName>
        <fullName evidence="1">DUF2961 domain-containing protein</fullName>
    </submittedName>
</protein>
<comment type="caution">
    <text evidence="1">The sequence shown here is derived from an EMBL/GenBank/DDBJ whole genome shotgun (WGS) entry which is preliminary data.</text>
</comment>
<sequence length="732" mass="82956">MKSSPVPVIPIGLDAYRKWGQLPLQRIGVRAYMRSTYDRTSTGPDASHFLFMNDSEDDNTTLDVKGKGILYFFRTNHWHGSPWHFIIDGKDNIVKETASDAPINATKVFHNTEFIPVTPFPKPMAFTWSTTKGSDLIWTPMPFRDSLRIAYSRTNYGTGYYIYHLYANPGSLSKPITAWDINQQPDKDVTDFVDRAGTDIAPKNIKKINGKIKLNKEIVQLANITAASSALRALKLTLPLDKAIDLERLHLRLTWDNARYPSIDAPLCLFFGAGTFFNREKKEYLVKGLPINIRYDYPNNKVELACYYPMPFFRSAKVELTGITPGDTEINYELRYEPSKLATKVSSYFHATYQDIPEPKLGLDMTWLDTRGIEGHRDWTGSFMGTSFIFSHNANLNTLEGDPRFFFDDSQTPQAQGTGTEEWAGGGDYWGGENMTLPLAGHPCGSTEKKTAVNDKDLIQSAYRFLVADLMPFGKRAVIRFEHSENVSTEHYEAVTYWYGLPTASLIKTDSIDIGKIADEQRHNYYSPQASAVANINSRYEWGPDAYPSGAWGMDLKKIPGYNDKIGKEIYPAHDEDGRHTTGVSEFTLKLNPANLGVLLRRTLDYSYPNQTAEVYIASIGNDKRTPGSVWKKAGVWYLAGSNTCIESRPNDGELGKRRYHVKTSNRRFRDDEFLIPAQLTKGQSAIKVRVKFIPNQQQLYPGHPFPNQSSWSELKYDVYSYVLPDFKVNDL</sequence>